<dbReference type="AlphaFoldDB" id="G7LBS6"/>
<organism evidence="2 4">
    <name type="scientific">Medicago truncatula</name>
    <name type="common">Barrel medic</name>
    <name type="synonym">Medicago tribuloides</name>
    <dbReference type="NCBI Taxonomy" id="3880"/>
    <lineage>
        <taxon>Eukaryota</taxon>
        <taxon>Viridiplantae</taxon>
        <taxon>Streptophyta</taxon>
        <taxon>Embryophyta</taxon>
        <taxon>Tracheophyta</taxon>
        <taxon>Spermatophyta</taxon>
        <taxon>Magnoliopsida</taxon>
        <taxon>eudicotyledons</taxon>
        <taxon>Gunneridae</taxon>
        <taxon>Pentapetalae</taxon>
        <taxon>rosids</taxon>
        <taxon>fabids</taxon>
        <taxon>Fabales</taxon>
        <taxon>Fabaceae</taxon>
        <taxon>Papilionoideae</taxon>
        <taxon>50 kb inversion clade</taxon>
        <taxon>NPAAA clade</taxon>
        <taxon>Hologalegina</taxon>
        <taxon>IRL clade</taxon>
        <taxon>Trifolieae</taxon>
        <taxon>Medicago</taxon>
    </lineage>
</organism>
<dbReference type="Proteomes" id="UP000002051">
    <property type="component" value="Chromosome 8"/>
</dbReference>
<keyword evidence="1" id="KW-0472">Membrane</keyword>
<evidence type="ECO:0000313" key="2">
    <source>
        <dbReference type="EMBL" id="AET02064.1"/>
    </source>
</evidence>
<sequence>MSLIFPSPSSLLPTFFQGSLQFQVGKLILNTDRSSTSPPSPSFREMHLKLLNTDRSSISVVPAPHIFSRNMNNASNLHTMLQHPFSQGISSQRRILSHFSQSSLHEAITTATKKLGYGGKKTKIAVVFAAVIASVCVVLAVRKLQQHDIEDPETNLRHSVFLLRLKNKGFASASLSVQGRMRGYIDIMEKASSILLWMIAALVLYEQCFVLFSIGAIGAIEKIYIMMMFPDAYKVLFETYMLAKEAEYWRENTRQRLEAVDTDITWEVFRIEYLKVYKEIN</sequence>
<protein>
    <submittedName>
        <fullName evidence="2">Transmembrane protein, putative</fullName>
    </submittedName>
</protein>
<accession>G7LBS6</accession>
<dbReference type="EMBL" id="CM001224">
    <property type="protein sequence ID" value="AET02064.1"/>
    <property type="molecule type" value="Genomic_DNA"/>
</dbReference>
<reference evidence="3" key="3">
    <citation type="submission" date="2015-04" db="UniProtKB">
        <authorList>
            <consortium name="EnsemblPlants"/>
        </authorList>
    </citation>
    <scope>IDENTIFICATION</scope>
    <source>
        <strain evidence="3">cv. Jemalong A17</strain>
    </source>
</reference>
<reference evidence="2 4" key="2">
    <citation type="journal article" date="2014" name="BMC Genomics">
        <title>An improved genome release (version Mt4.0) for the model legume Medicago truncatula.</title>
        <authorList>
            <person name="Tang H."/>
            <person name="Krishnakumar V."/>
            <person name="Bidwell S."/>
            <person name="Rosen B."/>
            <person name="Chan A."/>
            <person name="Zhou S."/>
            <person name="Gentzbittel L."/>
            <person name="Childs K.L."/>
            <person name="Yandell M."/>
            <person name="Gundlach H."/>
            <person name="Mayer K.F."/>
            <person name="Schwartz D.C."/>
            <person name="Town C.D."/>
        </authorList>
    </citation>
    <scope>GENOME REANNOTATION</scope>
    <source>
        <strain evidence="3 4">cv. Jemalong A17</strain>
    </source>
</reference>
<reference evidence="2 4" key="1">
    <citation type="journal article" date="2011" name="Nature">
        <title>The Medicago genome provides insight into the evolution of rhizobial symbioses.</title>
        <authorList>
            <person name="Young N.D."/>
            <person name="Debelle F."/>
            <person name="Oldroyd G.E."/>
            <person name="Geurts R."/>
            <person name="Cannon S.B."/>
            <person name="Udvardi M.K."/>
            <person name="Benedito V.A."/>
            <person name="Mayer K.F."/>
            <person name="Gouzy J."/>
            <person name="Schoof H."/>
            <person name="Van de Peer Y."/>
            <person name="Proost S."/>
            <person name="Cook D.R."/>
            <person name="Meyers B.C."/>
            <person name="Spannagl M."/>
            <person name="Cheung F."/>
            <person name="De Mita S."/>
            <person name="Krishnakumar V."/>
            <person name="Gundlach H."/>
            <person name="Zhou S."/>
            <person name="Mudge J."/>
            <person name="Bharti A.K."/>
            <person name="Murray J.D."/>
            <person name="Naoumkina M.A."/>
            <person name="Rosen B."/>
            <person name="Silverstein K.A."/>
            <person name="Tang H."/>
            <person name="Rombauts S."/>
            <person name="Zhao P.X."/>
            <person name="Zhou P."/>
            <person name="Barbe V."/>
            <person name="Bardou P."/>
            <person name="Bechner M."/>
            <person name="Bellec A."/>
            <person name="Berger A."/>
            <person name="Berges H."/>
            <person name="Bidwell S."/>
            <person name="Bisseling T."/>
            <person name="Choisne N."/>
            <person name="Couloux A."/>
            <person name="Denny R."/>
            <person name="Deshpande S."/>
            <person name="Dai X."/>
            <person name="Doyle J.J."/>
            <person name="Dudez A.M."/>
            <person name="Farmer A.D."/>
            <person name="Fouteau S."/>
            <person name="Franken C."/>
            <person name="Gibelin C."/>
            <person name="Gish J."/>
            <person name="Goldstein S."/>
            <person name="Gonzalez A.J."/>
            <person name="Green P.J."/>
            <person name="Hallab A."/>
            <person name="Hartog M."/>
            <person name="Hua A."/>
            <person name="Humphray S.J."/>
            <person name="Jeong D.H."/>
            <person name="Jing Y."/>
            <person name="Jocker A."/>
            <person name="Kenton S.M."/>
            <person name="Kim D.J."/>
            <person name="Klee K."/>
            <person name="Lai H."/>
            <person name="Lang C."/>
            <person name="Lin S."/>
            <person name="Macmil S.L."/>
            <person name="Magdelenat G."/>
            <person name="Matthews L."/>
            <person name="McCorrison J."/>
            <person name="Monaghan E.L."/>
            <person name="Mun J.H."/>
            <person name="Najar F.Z."/>
            <person name="Nicholson C."/>
            <person name="Noirot C."/>
            <person name="O'Bleness M."/>
            <person name="Paule C.R."/>
            <person name="Poulain J."/>
            <person name="Prion F."/>
            <person name="Qin B."/>
            <person name="Qu C."/>
            <person name="Retzel E.F."/>
            <person name="Riddle C."/>
            <person name="Sallet E."/>
            <person name="Samain S."/>
            <person name="Samson N."/>
            <person name="Sanders I."/>
            <person name="Saurat O."/>
            <person name="Scarpelli C."/>
            <person name="Schiex T."/>
            <person name="Segurens B."/>
            <person name="Severin A.J."/>
            <person name="Sherrier D.J."/>
            <person name="Shi R."/>
            <person name="Sims S."/>
            <person name="Singer S.R."/>
            <person name="Sinharoy S."/>
            <person name="Sterck L."/>
            <person name="Viollet A."/>
            <person name="Wang B.B."/>
            <person name="Wang K."/>
            <person name="Wang M."/>
            <person name="Wang X."/>
            <person name="Warfsmann J."/>
            <person name="Weissenbach J."/>
            <person name="White D.D."/>
            <person name="White J.D."/>
            <person name="Wiley G.B."/>
            <person name="Wincker P."/>
            <person name="Xing Y."/>
            <person name="Yang L."/>
            <person name="Yao Z."/>
            <person name="Ying F."/>
            <person name="Zhai J."/>
            <person name="Zhou L."/>
            <person name="Zuber A."/>
            <person name="Denarie J."/>
            <person name="Dixon R.A."/>
            <person name="May G.D."/>
            <person name="Schwartz D.C."/>
            <person name="Rogers J."/>
            <person name="Quetier F."/>
            <person name="Town C.D."/>
            <person name="Roe B.A."/>
        </authorList>
    </citation>
    <scope>NUCLEOTIDE SEQUENCE [LARGE SCALE GENOMIC DNA]</scope>
    <source>
        <strain evidence="2">A17</strain>
        <strain evidence="3 4">cv. Jemalong A17</strain>
    </source>
</reference>
<feature type="transmembrane region" description="Helical" evidence="1">
    <location>
        <begin position="194"/>
        <end position="220"/>
    </location>
</feature>
<evidence type="ECO:0000256" key="1">
    <source>
        <dbReference type="SAM" id="Phobius"/>
    </source>
</evidence>
<evidence type="ECO:0000313" key="4">
    <source>
        <dbReference type="Proteomes" id="UP000002051"/>
    </source>
</evidence>
<keyword evidence="1" id="KW-1133">Transmembrane helix</keyword>
<evidence type="ECO:0000313" key="3">
    <source>
        <dbReference type="EnsemblPlants" id="AET02064"/>
    </source>
</evidence>
<proteinExistence type="predicted"/>
<gene>
    <name evidence="2" type="ordered locus">MTR_8g031840</name>
</gene>
<keyword evidence="1 2" id="KW-0812">Transmembrane</keyword>
<feature type="transmembrane region" description="Helical" evidence="1">
    <location>
        <begin position="124"/>
        <end position="141"/>
    </location>
</feature>
<dbReference type="EnsemblPlants" id="AET02064">
    <property type="protein sequence ID" value="AET02064"/>
    <property type="gene ID" value="MTR_8g031840"/>
</dbReference>
<dbReference type="PaxDb" id="3880-AET02064"/>
<dbReference type="HOGENOM" id="CLU_991671_0_0_1"/>
<keyword evidence="4" id="KW-1185">Reference proteome</keyword>
<name>G7LBS6_MEDTR</name>